<gene>
    <name evidence="1" type="ORF">BV22DRAFT_998934</name>
</gene>
<accession>A0ACB8C1N3</accession>
<comment type="caution">
    <text evidence="1">The sequence shown here is derived from an EMBL/GenBank/DDBJ whole genome shotgun (WGS) entry which is preliminary data.</text>
</comment>
<evidence type="ECO:0000313" key="2">
    <source>
        <dbReference type="Proteomes" id="UP000790709"/>
    </source>
</evidence>
<keyword evidence="2" id="KW-1185">Reference proteome</keyword>
<sequence length="480" mass="51817">MHSLDEEPSIPPSTAETGEGSRPVHDGTSPQEQHPANEVPQENREQPRPTSDTRSLETLHRDSPTPPLYNNVVSSIVLRNAAAVPTSPTSPSSQTSAASFPSAESHRSDLTQSPHVLHTVPSRASSLSQINAPEVPPAPSRPSWSSANTSDSGHSARLSAHGDSSSAAHSSQSPQFIPASPQPSFASTTNLDPLGEDTEDDLDDPASRPTPGLSANHYVEPELLFGISLGFSRPAISTILSHMSGQMPPVICLPYGKSPTYHIQAPNWRQLLKLMARLSGTRVEPSLEALSVAKHELKLRTVIQFVKIHHSSSEWRTVLYLTTEMPLPPSVNNAHKYTNGDVTVLPYSYTLSPLPTLLRDGAESPMAKYYVVPATPSTPYPTLPMNFPSLAMYLQSAVQDSRKAANDSSSGMRKLANYIDTCYPNDFESGIALGESDASRRGMGGMFKRVIGRGKAPKVGRGGNDEVYDLVTPFVMEEWG</sequence>
<evidence type="ECO:0000313" key="1">
    <source>
        <dbReference type="EMBL" id="KAH7931238.1"/>
    </source>
</evidence>
<dbReference type="EMBL" id="MU266327">
    <property type="protein sequence ID" value="KAH7931238.1"/>
    <property type="molecule type" value="Genomic_DNA"/>
</dbReference>
<reference evidence="1" key="1">
    <citation type="journal article" date="2021" name="New Phytol.">
        <title>Evolutionary innovations through gain and loss of genes in the ectomycorrhizal Boletales.</title>
        <authorList>
            <person name="Wu G."/>
            <person name="Miyauchi S."/>
            <person name="Morin E."/>
            <person name="Kuo A."/>
            <person name="Drula E."/>
            <person name="Varga T."/>
            <person name="Kohler A."/>
            <person name="Feng B."/>
            <person name="Cao Y."/>
            <person name="Lipzen A."/>
            <person name="Daum C."/>
            <person name="Hundley H."/>
            <person name="Pangilinan J."/>
            <person name="Johnson J."/>
            <person name="Barry K."/>
            <person name="LaButti K."/>
            <person name="Ng V."/>
            <person name="Ahrendt S."/>
            <person name="Min B."/>
            <person name="Choi I.G."/>
            <person name="Park H."/>
            <person name="Plett J.M."/>
            <person name="Magnuson J."/>
            <person name="Spatafora J.W."/>
            <person name="Nagy L.G."/>
            <person name="Henrissat B."/>
            <person name="Grigoriev I.V."/>
            <person name="Yang Z.L."/>
            <person name="Xu J."/>
            <person name="Martin F.M."/>
        </authorList>
    </citation>
    <scope>NUCLEOTIDE SEQUENCE</scope>
    <source>
        <strain evidence="1">KUC20120723A-06</strain>
    </source>
</reference>
<organism evidence="1 2">
    <name type="scientific">Leucogyrophana mollusca</name>
    <dbReference type="NCBI Taxonomy" id="85980"/>
    <lineage>
        <taxon>Eukaryota</taxon>
        <taxon>Fungi</taxon>
        <taxon>Dikarya</taxon>
        <taxon>Basidiomycota</taxon>
        <taxon>Agaricomycotina</taxon>
        <taxon>Agaricomycetes</taxon>
        <taxon>Agaricomycetidae</taxon>
        <taxon>Boletales</taxon>
        <taxon>Boletales incertae sedis</taxon>
        <taxon>Leucogyrophana</taxon>
    </lineage>
</organism>
<dbReference type="Proteomes" id="UP000790709">
    <property type="component" value="Unassembled WGS sequence"/>
</dbReference>
<protein>
    <submittedName>
        <fullName evidence="1">Uncharacterized protein</fullName>
    </submittedName>
</protein>
<name>A0ACB8C1N3_9AGAM</name>
<proteinExistence type="predicted"/>